<name>A0A9D7S773_9BACT</name>
<comment type="caution">
    <text evidence="1">The sequence shown here is derived from an EMBL/GenBank/DDBJ whole genome shotgun (WGS) entry which is preliminary data.</text>
</comment>
<evidence type="ECO:0000313" key="1">
    <source>
        <dbReference type="EMBL" id="MBK9717165.1"/>
    </source>
</evidence>
<dbReference type="InterPro" id="IPR026444">
    <property type="entry name" value="Secre_tail"/>
</dbReference>
<reference evidence="1 2" key="1">
    <citation type="submission" date="2020-10" db="EMBL/GenBank/DDBJ databases">
        <title>Connecting structure to function with the recovery of over 1000 high-quality activated sludge metagenome-assembled genomes encoding full-length rRNA genes using long-read sequencing.</title>
        <authorList>
            <person name="Singleton C.M."/>
            <person name="Petriglieri F."/>
            <person name="Kristensen J.M."/>
            <person name="Kirkegaard R.H."/>
            <person name="Michaelsen T.Y."/>
            <person name="Andersen M.H."/>
            <person name="Karst S.M."/>
            <person name="Dueholm M.S."/>
            <person name="Nielsen P.H."/>
            <person name="Albertsen M."/>
        </authorList>
    </citation>
    <scope>NUCLEOTIDE SEQUENCE [LARGE SCALE GENOMIC DNA]</scope>
    <source>
        <strain evidence="1">Ribe_18-Q3-R11-54_BAT3C.373</strain>
    </source>
</reference>
<sequence>MKKIFTSVLFFSFVWLVDAQFKVVQPLKSESAVFNKVAKTGFEPAKNTGISSPKLMTRYPYDRSGITTYDLQSNGPIPNHLAFDASGNLVTAWTMSLLADGAWDDRGTGYNKFTAGAWDAEPTKRVENVRVGWGNIAVDAEGTEIIVSHSFAANNYFLNIARKKVGGSWVNTKMPTATPKGVLWPRATIGGVDNKTLHVIGVTTPTGTTTNGVVYHGVDGHVLYFRSPDGGVTWDIKDLIIPGLDSVDFARMDSDSYSLYAKGNTVAILMQTQWNDMSVYKSSDNGTTWTKTVIHKFPISRYIYDTEYSIDDIGGVDTSGPGGAVGADDAAMKSIYTNDGSGNLTIDNNGKIHAFWGEMYVTDVTPGDGTSSYYPGRNGIDYWNEDMGANKYVKGIAGCLDENSDGTLNITGSDAIALYYTSLSSQPSATIDNANNLYLAYSALSESNISSGAQNYRHIILTKSKDGGATWPEFVDVINDQLFKDDPTFYTFAEAVFPSVIINGNDLHLTFMMDYEPGLTVNGDLDPSSENEMAHLIFDKNTLTLTEKVNKPSFFAMTLTPNVVNESTRVNFEVAKGGQAQLEVYSLTGQLMQTKSLGQIGAGVYNEEINLQHLTSGNYIIKLKVGVNSAAVKLVKI</sequence>
<dbReference type="InterPro" id="IPR036278">
    <property type="entry name" value="Sialidase_sf"/>
</dbReference>
<dbReference type="EMBL" id="JADKFW010000004">
    <property type="protein sequence ID" value="MBK9717165.1"/>
    <property type="molecule type" value="Genomic_DNA"/>
</dbReference>
<proteinExistence type="predicted"/>
<evidence type="ECO:0000313" key="2">
    <source>
        <dbReference type="Proteomes" id="UP000808349"/>
    </source>
</evidence>
<dbReference type="Proteomes" id="UP000808349">
    <property type="component" value="Unassembled WGS sequence"/>
</dbReference>
<gene>
    <name evidence="1" type="ORF">IPO85_06575</name>
</gene>
<protein>
    <submittedName>
        <fullName evidence="1">T9SS type A sorting domain-containing protein</fullName>
    </submittedName>
</protein>
<dbReference type="Gene3D" id="2.120.10.10">
    <property type="match status" value="1"/>
</dbReference>
<dbReference type="SUPFAM" id="SSF50939">
    <property type="entry name" value="Sialidases"/>
    <property type="match status" value="2"/>
</dbReference>
<organism evidence="1 2">
    <name type="scientific">Candidatus Defluviibacterium haderslevense</name>
    <dbReference type="NCBI Taxonomy" id="2981993"/>
    <lineage>
        <taxon>Bacteria</taxon>
        <taxon>Pseudomonadati</taxon>
        <taxon>Bacteroidota</taxon>
        <taxon>Saprospiria</taxon>
        <taxon>Saprospirales</taxon>
        <taxon>Saprospiraceae</taxon>
        <taxon>Candidatus Defluviibacterium</taxon>
    </lineage>
</organism>
<dbReference type="NCBIfam" id="TIGR04183">
    <property type="entry name" value="Por_Secre_tail"/>
    <property type="match status" value="1"/>
</dbReference>
<accession>A0A9D7S773</accession>
<dbReference type="AlphaFoldDB" id="A0A9D7S773"/>